<name>A0A0J8DCW5_CLOCY</name>
<protein>
    <submittedName>
        <fullName evidence="3">Uncharacterized protein</fullName>
    </submittedName>
</protein>
<dbReference type="EMBL" id="LFVU01000024">
    <property type="protein sequence ID" value="KMT22093.1"/>
    <property type="molecule type" value="Genomic_DNA"/>
</dbReference>
<dbReference type="Proteomes" id="UP000036756">
    <property type="component" value="Unassembled WGS sequence"/>
</dbReference>
<dbReference type="Pfam" id="PF18164">
    <property type="entry name" value="GNAT_C"/>
    <property type="match status" value="1"/>
</dbReference>
<dbReference type="InterPro" id="IPR041273">
    <property type="entry name" value="NAT_N"/>
</dbReference>
<proteinExistence type="predicted"/>
<dbReference type="Pfam" id="PF18082">
    <property type="entry name" value="NAT_N"/>
    <property type="match status" value="1"/>
</dbReference>
<dbReference type="OrthoDB" id="2139859at2"/>
<dbReference type="Gene3D" id="3.40.630.120">
    <property type="match status" value="1"/>
</dbReference>
<organism evidence="3 4">
    <name type="scientific">Clostridium cylindrosporum DSM 605</name>
    <dbReference type="NCBI Taxonomy" id="1121307"/>
    <lineage>
        <taxon>Bacteria</taxon>
        <taxon>Bacillati</taxon>
        <taxon>Bacillota</taxon>
        <taxon>Clostridia</taxon>
        <taxon>Eubacteriales</taxon>
        <taxon>Clostridiaceae</taxon>
        <taxon>Clostridium</taxon>
    </lineage>
</organism>
<dbReference type="STRING" id="1121307.CLCY_4c00660"/>
<accession>A0A0J8DCW5</accession>
<dbReference type="AlphaFoldDB" id="A0A0J8DCW5"/>
<dbReference type="PATRIC" id="fig|1121307.3.peg.1718"/>
<reference evidence="3 4" key="1">
    <citation type="submission" date="2015-06" db="EMBL/GenBank/DDBJ databases">
        <title>Draft genome sequence of the purine-degrading Clostridium cylindrosporum HC-1 (DSM 605).</title>
        <authorList>
            <person name="Poehlein A."/>
            <person name="Schiel-Bengelsdorf B."/>
            <person name="Bengelsdorf F."/>
            <person name="Daniel R."/>
            <person name="Duerre P."/>
        </authorList>
    </citation>
    <scope>NUCLEOTIDE SEQUENCE [LARGE SCALE GENOMIC DNA]</scope>
    <source>
        <strain evidence="3 4">DSM 605</strain>
    </source>
</reference>
<feature type="domain" description="GNAT-like C-terminal" evidence="2">
    <location>
        <begin position="155"/>
        <end position="367"/>
    </location>
</feature>
<keyword evidence="4" id="KW-1185">Reference proteome</keyword>
<evidence type="ECO:0000313" key="3">
    <source>
        <dbReference type="EMBL" id="KMT22093.1"/>
    </source>
</evidence>
<evidence type="ECO:0000259" key="2">
    <source>
        <dbReference type="Pfam" id="PF18164"/>
    </source>
</evidence>
<dbReference type="InterPro" id="IPR041644">
    <property type="entry name" value="GNAT_C"/>
</dbReference>
<sequence>MDLDKIYNENRDLINSTSIDFLTDKYIVNRGREISLDSITIEKLLEVKEEIFQNEEAKLLLKAYLSLYFKGEESLKGYCDLSSILLEKGDLFFLLVAIAKINDLELLYKQKGIPDSILYDTLSDIRIWAENHNVKTGNLGLSELHWLRHHLNGELFKIGRLQFHKIDFSGDVMLFKQATTRFPLLLSYGDINYDFLGNKTEKDEEFISTYIESDITITANPIREGKCQRETVTINKCDYSLEIKNGTSLLSMHIQQGEKLDISKCIHSMKEAIRFYYKYFNGDIIKGFTCTSWLLNRNYRYILPDESNIRKFASMFYEYPMVVRNDQMYRRVFNGEMDIEKLIDIGNKTQLQEVIIKGIKEGLTFEDASIIFPSYDMRKLDRFMSINVF</sequence>
<dbReference type="RefSeq" id="WP_048570194.1">
    <property type="nucleotide sequence ID" value="NZ_LFVU01000024.1"/>
</dbReference>
<evidence type="ECO:0000313" key="4">
    <source>
        <dbReference type="Proteomes" id="UP000036756"/>
    </source>
</evidence>
<evidence type="ECO:0000259" key="1">
    <source>
        <dbReference type="Pfam" id="PF18082"/>
    </source>
</evidence>
<comment type="caution">
    <text evidence="3">The sequence shown here is derived from an EMBL/GenBank/DDBJ whole genome shotgun (WGS) entry which is preliminary data.</text>
</comment>
<feature type="domain" description="N-acyltransferase N-terminal" evidence="1">
    <location>
        <begin position="33"/>
        <end position="153"/>
    </location>
</feature>
<gene>
    <name evidence="3" type="ORF">CLCY_4c00660</name>
</gene>